<reference evidence="1 2" key="1">
    <citation type="journal article" date="2011" name="PLoS Pathog.">
        <title>Dynamic evolution of pathogenicity revealed by sequencing and comparative genomics of 19 Pseudomonas syringae isolates.</title>
        <authorList>
            <person name="Baltrus D.A."/>
            <person name="Nishimura M.T."/>
            <person name="Romanchuk A."/>
            <person name="Chang J.H."/>
            <person name="Mukhtar M.S."/>
            <person name="Cherkis K."/>
            <person name="Roach J."/>
            <person name="Grant S.R."/>
            <person name="Jones C.D."/>
            <person name="Dangl J.L."/>
        </authorList>
    </citation>
    <scope>NUCLEOTIDE SEQUENCE [LARGE SCALE GENOMIC DNA]</scope>
    <source>
        <strain evidence="2">M301072PT</strain>
    </source>
</reference>
<organism evidence="1 2">
    <name type="scientific">Pseudomonas syringae pv. japonica str. M301072</name>
    <dbReference type="NCBI Taxonomy" id="629262"/>
    <lineage>
        <taxon>Bacteria</taxon>
        <taxon>Pseudomonadati</taxon>
        <taxon>Pseudomonadota</taxon>
        <taxon>Gammaproteobacteria</taxon>
        <taxon>Pseudomonadales</taxon>
        <taxon>Pseudomonadaceae</taxon>
        <taxon>Pseudomonas</taxon>
        <taxon>Pseudomonas syringae</taxon>
    </lineage>
</organism>
<dbReference type="EMBL" id="AEAH01003966">
    <property type="protein sequence ID" value="EGH35726.1"/>
    <property type="molecule type" value="Genomic_DNA"/>
</dbReference>
<dbReference type="HOGENOM" id="CLU_3301584_0_0_6"/>
<name>F3FZT4_PSESX</name>
<dbReference type="Proteomes" id="UP000004471">
    <property type="component" value="Unassembled WGS sequence"/>
</dbReference>
<comment type="caution">
    <text evidence="1">The sequence shown here is derived from an EMBL/GenBank/DDBJ whole genome shotgun (WGS) entry which is preliminary data.</text>
</comment>
<evidence type="ECO:0000313" key="2">
    <source>
        <dbReference type="Proteomes" id="UP000004471"/>
    </source>
</evidence>
<proteinExistence type="predicted"/>
<accession>F3FZT4</accession>
<feature type="non-terminal residue" evidence="1">
    <location>
        <position position="1"/>
    </location>
</feature>
<sequence length="41" mass="4285">DLHDVQGDGSELEEVRQQVVVGGGGDAAVEVEVGLQQVLPR</sequence>
<gene>
    <name evidence="1" type="ORF">PSYJA_44516</name>
</gene>
<evidence type="ECO:0000313" key="1">
    <source>
        <dbReference type="EMBL" id="EGH35726.1"/>
    </source>
</evidence>
<feature type="non-terminal residue" evidence="1">
    <location>
        <position position="41"/>
    </location>
</feature>
<protein>
    <submittedName>
        <fullName evidence="1">Uncharacterized protein</fullName>
    </submittedName>
</protein>
<dbReference type="AlphaFoldDB" id="F3FZT4"/>